<dbReference type="Proteomes" id="UP000606935">
    <property type="component" value="Unassembled WGS sequence"/>
</dbReference>
<proteinExistence type="predicted"/>
<dbReference type="EMBL" id="BMLS01000002">
    <property type="protein sequence ID" value="GGO67975.1"/>
    <property type="molecule type" value="Genomic_DNA"/>
</dbReference>
<protein>
    <recommendedName>
        <fullName evidence="4">Galanin</fullName>
    </recommendedName>
</protein>
<organism evidence="2 3">
    <name type="scientific">Bowmanella pacifica</name>
    <dbReference type="NCBI Taxonomy" id="502051"/>
    <lineage>
        <taxon>Bacteria</taxon>
        <taxon>Pseudomonadati</taxon>
        <taxon>Pseudomonadota</taxon>
        <taxon>Gammaproteobacteria</taxon>
        <taxon>Alteromonadales</taxon>
        <taxon>Alteromonadaceae</taxon>
        <taxon>Bowmanella</taxon>
    </lineage>
</organism>
<accession>A0A917YVF4</accession>
<name>A0A917YVF4_9ALTE</name>
<keyword evidence="1" id="KW-0472">Membrane</keyword>
<keyword evidence="3" id="KW-1185">Reference proteome</keyword>
<keyword evidence="1" id="KW-1133">Transmembrane helix</keyword>
<evidence type="ECO:0008006" key="4">
    <source>
        <dbReference type="Google" id="ProtNLM"/>
    </source>
</evidence>
<reference evidence="2" key="2">
    <citation type="submission" date="2020-09" db="EMBL/GenBank/DDBJ databases">
        <authorList>
            <person name="Sun Q."/>
            <person name="Zhou Y."/>
        </authorList>
    </citation>
    <scope>NUCLEOTIDE SEQUENCE</scope>
    <source>
        <strain evidence="2">CGMCC 1.7086</strain>
    </source>
</reference>
<dbReference type="AlphaFoldDB" id="A0A917YVF4"/>
<gene>
    <name evidence="2" type="ORF">GCM10010982_15810</name>
</gene>
<evidence type="ECO:0000313" key="3">
    <source>
        <dbReference type="Proteomes" id="UP000606935"/>
    </source>
</evidence>
<dbReference type="InterPro" id="IPR021484">
    <property type="entry name" value="DUF3137"/>
</dbReference>
<evidence type="ECO:0000313" key="2">
    <source>
        <dbReference type="EMBL" id="GGO67975.1"/>
    </source>
</evidence>
<feature type="transmembrane region" description="Helical" evidence="1">
    <location>
        <begin position="40"/>
        <end position="61"/>
    </location>
</feature>
<keyword evidence="1" id="KW-0812">Transmembrane</keyword>
<comment type="caution">
    <text evidence="2">The sequence shown here is derived from an EMBL/GenBank/DDBJ whole genome shotgun (WGS) entry which is preliminary data.</text>
</comment>
<reference evidence="2" key="1">
    <citation type="journal article" date="2014" name="Int. J. Syst. Evol. Microbiol.">
        <title>Complete genome sequence of Corynebacterium casei LMG S-19264T (=DSM 44701T), isolated from a smear-ripened cheese.</title>
        <authorList>
            <consortium name="US DOE Joint Genome Institute (JGI-PGF)"/>
            <person name="Walter F."/>
            <person name="Albersmeier A."/>
            <person name="Kalinowski J."/>
            <person name="Ruckert C."/>
        </authorList>
    </citation>
    <scope>NUCLEOTIDE SEQUENCE</scope>
    <source>
        <strain evidence="2">CGMCC 1.7086</strain>
    </source>
</reference>
<evidence type="ECO:0000256" key="1">
    <source>
        <dbReference type="SAM" id="Phobius"/>
    </source>
</evidence>
<dbReference type="Pfam" id="PF11335">
    <property type="entry name" value="DUF3137"/>
    <property type="match status" value="1"/>
</dbReference>
<dbReference type="RefSeq" id="WP_188692889.1">
    <property type="nucleotide sequence ID" value="NZ_BMLS01000002.1"/>
</dbReference>
<sequence length="329" mass="37539">MDVTKTSPARQADLESLFSGNLKGQLKELDAVRQQAIKRLLIACILVPVISLLAFAYIEANRLDPELILWVIGLSIMLMYWFVASKWASYRKGYKTQVVGKLLGTFNSSFKYSPTEQVSSVKYKESGLYPRAYDRYQGEDYVIGKLDKTLIEFSELHTQYKTTTRDSKGRTTTNWHTIFKGLFFVADANKHFNGKTYIMPDSTGLFSSIGKSIGNLFGTRSDKVALEDPDFERFFEVYSDDQVEARYLLSPALMRRLIAFRAEADARVALSFVGGQLYIAIPTKKAYFEPKFFKPAVSLDVIKEIYQDLDFITGIVEDLDLNTRIWTKE</sequence>
<feature type="transmembrane region" description="Helical" evidence="1">
    <location>
        <begin position="67"/>
        <end position="84"/>
    </location>
</feature>